<evidence type="ECO:0000313" key="6">
    <source>
        <dbReference type="EMBL" id="PKM87752.1"/>
    </source>
</evidence>
<dbReference type="InterPro" id="IPR002942">
    <property type="entry name" value="S4_RNA-bd"/>
</dbReference>
<dbReference type="CDD" id="cd00165">
    <property type="entry name" value="S4"/>
    <property type="match status" value="1"/>
</dbReference>
<reference evidence="6 7" key="1">
    <citation type="journal article" date="2017" name="ISME J.">
        <title>Potential for microbial H2 and metal transformations associated with novel bacteria and archaea in deep terrestrial subsurface sediments.</title>
        <authorList>
            <person name="Hernsdorf A.W."/>
            <person name="Amano Y."/>
            <person name="Miyakawa K."/>
            <person name="Ise K."/>
            <person name="Suzuki Y."/>
            <person name="Anantharaman K."/>
            <person name="Probst A."/>
            <person name="Burstein D."/>
            <person name="Thomas B.C."/>
            <person name="Banfield J.F."/>
        </authorList>
    </citation>
    <scope>NUCLEOTIDE SEQUENCE [LARGE SCALE GENOMIC DNA]</scope>
    <source>
        <strain evidence="6">HGW-Falkowbacteria-2</strain>
    </source>
</reference>
<evidence type="ECO:0000256" key="4">
    <source>
        <dbReference type="RuleBase" id="RU003887"/>
    </source>
</evidence>
<proteinExistence type="inferred from homology"/>
<dbReference type="GO" id="GO:0003723">
    <property type="term" value="F:RNA binding"/>
    <property type="evidence" value="ECO:0007669"/>
    <property type="project" value="UniProtKB-KW"/>
</dbReference>
<dbReference type="InterPro" id="IPR020103">
    <property type="entry name" value="PsdUridine_synth_cat_dom_sf"/>
</dbReference>
<protein>
    <recommendedName>
        <fullName evidence="4">Pseudouridine synthase</fullName>
        <ecNumber evidence="4">5.4.99.-</ecNumber>
    </recommendedName>
</protein>
<dbReference type="PANTHER" id="PTHR47683">
    <property type="entry name" value="PSEUDOURIDINE SYNTHASE FAMILY PROTEIN-RELATED"/>
    <property type="match status" value="1"/>
</dbReference>
<dbReference type="Pfam" id="PF00849">
    <property type="entry name" value="PseudoU_synth_2"/>
    <property type="match status" value="1"/>
</dbReference>
<dbReference type="NCBIfam" id="TIGR00093">
    <property type="entry name" value="pseudouridine synthase"/>
    <property type="match status" value="1"/>
</dbReference>
<sequence>MIYLTKFLAQAGVASRRGAEELIRNGKVTVNGSRAELGAMVEGIEDIRVRGKQVDNKAAGSKIVIMFNKPIGYTCTNRRFAGEDNIFDLLPDDMQNLIIVGRLDKESRGLLLLTNDGDLANQIAHPRYGHDKKYLVRFAGEDRMELTERALYARVKDGIKSDEGEILTAKSIRREEDRWAVTLGEGKKRHIRRMFAGMGLKVIDLQRVAIGGLELGTLPQGKFWVLTDKDIAKLLK</sequence>
<keyword evidence="3" id="KW-0694">RNA-binding</keyword>
<feature type="domain" description="RNA-binding S4" evidence="5">
    <location>
        <begin position="2"/>
        <end position="64"/>
    </location>
</feature>
<dbReference type="InterPro" id="IPR036986">
    <property type="entry name" value="S4_RNA-bd_sf"/>
</dbReference>
<dbReference type="InterPro" id="IPR000748">
    <property type="entry name" value="PsdUridine_synth_RsuA/RluB/E/F"/>
</dbReference>
<dbReference type="PROSITE" id="PS01149">
    <property type="entry name" value="PSI_RSU"/>
    <property type="match status" value="1"/>
</dbReference>
<comment type="caution">
    <text evidence="6">The sequence shown here is derived from an EMBL/GenBank/DDBJ whole genome shotgun (WGS) entry which is preliminary data.</text>
</comment>
<keyword evidence="2 4" id="KW-0413">Isomerase</keyword>
<dbReference type="InterPro" id="IPR020094">
    <property type="entry name" value="TruA/RsuA/RluB/E/F_N"/>
</dbReference>
<dbReference type="SMART" id="SM00363">
    <property type="entry name" value="S4"/>
    <property type="match status" value="1"/>
</dbReference>
<dbReference type="Gene3D" id="3.10.290.10">
    <property type="entry name" value="RNA-binding S4 domain"/>
    <property type="match status" value="1"/>
</dbReference>
<dbReference type="InterPro" id="IPR018496">
    <property type="entry name" value="PsdUridine_synth_RsuA/RluB_CS"/>
</dbReference>
<dbReference type="Pfam" id="PF01479">
    <property type="entry name" value="S4"/>
    <property type="match status" value="1"/>
</dbReference>
<dbReference type="GO" id="GO:0120159">
    <property type="term" value="F:rRNA pseudouridine synthase activity"/>
    <property type="evidence" value="ECO:0007669"/>
    <property type="project" value="UniProtKB-ARBA"/>
</dbReference>
<dbReference type="GO" id="GO:0000455">
    <property type="term" value="P:enzyme-directed rRNA pseudouridine synthesis"/>
    <property type="evidence" value="ECO:0007669"/>
    <property type="project" value="UniProtKB-ARBA"/>
</dbReference>
<dbReference type="EC" id="5.4.99.-" evidence="4"/>
<dbReference type="FunFam" id="3.10.290.10:FF:000003">
    <property type="entry name" value="Pseudouridine synthase"/>
    <property type="match status" value="1"/>
</dbReference>
<dbReference type="InterPro" id="IPR006145">
    <property type="entry name" value="PsdUridine_synth_RsuA/RluA"/>
</dbReference>
<organism evidence="6 7">
    <name type="scientific">Candidatus Falkowbacteria bacterium HGW-Falkowbacteria-2</name>
    <dbReference type="NCBI Taxonomy" id="2013769"/>
    <lineage>
        <taxon>Bacteria</taxon>
        <taxon>Candidatus Falkowiibacteriota</taxon>
    </lineage>
</organism>
<evidence type="ECO:0000313" key="7">
    <source>
        <dbReference type="Proteomes" id="UP000233325"/>
    </source>
</evidence>
<evidence type="ECO:0000256" key="2">
    <source>
        <dbReference type="ARBA" id="ARBA00023235"/>
    </source>
</evidence>
<gene>
    <name evidence="6" type="ORF">CVU83_02590</name>
</gene>
<dbReference type="SUPFAM" id="SSF55174">
    <property type="entry name" value="Alpha-L RNA-binding motif"/>
    <property type="match status" value="1"/>
</dbReference>
<evidence type="ECO:0000256" key="1">
    <source>
        <dbReference type="ARBA" id="ARBA00008348"/>
    </source>
</evidence>
<dbReference type="Gene3D" id="3.30.70.1560">
    <property type="entry name" value="Alpha-L RNA-binding motif"/>
    <property type="match status" value="1"/>
</dbReference>
<dbReference type="PANTHER" id="PTHR47683:SF2">
    <property type="entry name" value="RNA-BINDING S4 DOMAIN-CONTAINING PROTEIN"/>
    <property type="match status" value="1"/>
</dbReference>
<dbReference type="EMBL" id="PHAH01000034">
    <property type="protein sequence ID" value="PKM87752.1"/>
    <property type="molecule type" value="Genomic_DNA"/>
</dbReference>
<dbReference type="AlphaFoldDB" id="A0A2N2DZ95"/>
<evidence type="ECO:0000259" key="5">
    <source>
        <dbReference type="SMART" id="SM00363"/>
    </source>
</evidence>
<name>A0A2N2DZ95_9BACT</name>
<dbReference type="Gene3D" id="3.30.70.580">
    <property type="entry name" value="Pseudouridine synthase I, catalytic domain, N-terminal subdomain"/>
    <property type="match status" value="1"/>
</dbReference>
<accession>A0A2N2DZ95</accession>
<dbReference type="InterPro" id="IPR042092">
    <property type="entry name" value="PsdUridine_s_RsuA/RluB/E/F_cat"/>
</dbReference>
<dbReference type="Proteomes" id="UP000233325">
    <property type="component" value="Unassembled WGS sequence"/>
</dbReference>
<dbReference type="SUPFAM" id="SSF55120">
    <property type="entry name" value="Pseudouridine synthase"/>
    <property type="match status" value="1"/>
</dbReference>
<evidence type="ECO:0000256" key="3">
    <source>
        <dbReference type="PROSITE-ProRule" id="PRU00182"/>
    </source>
</evidence>
<comment type="similarity">
    <text evidence="1 4">Belongs to the pseudouridine synthase RsuA family.</text>
</comment>
<dbReference type="InterPro" id="IPR050343">
    <property type="entry name" value="RsuA_PseudoU_synthase"/>
</dbReference>
<dbReference type="PROSITE" id="PS50889">
    <property type="entry name" value="S4"/>
    <property type="match status" value="1"/>
</dbReference>